<reference evidence="2 3" key="1">
    <citation type="submission" date="2019-12" db="EMBL/GenBank/DDBJ databases">
        <authorList>
            <person name="Floudas D."/>
            <person name="Bentzer J."/>
            <person name="Ahren D."/>
            <person name="Johansson T."/>
            <person name="Persson P."/>
            <person name="Tunlid A."/>
        </authorList>
    </citation>
    <scope>NUCLEOTIDE SEQUENCE [LARGE SCALE GENOMIC DNA]</scope>
    <source>
        <strain evidence="2 3">CBS 102.39</strain>
    </source>
</reference>
<feature type="domain" description="DUF6699" evidence="1">
    <location>
        <begin position="65"/>
        <end position="200"/>
    </location>
</feature>
<gene>
    <name evidence="2" type="ORF">D9613_003783</name>
</gene>
<dbReference type="Proteomes" id="UP000521872">
    <property type="component" value="Unassembled WGS sequence"/>
</dbReference>
<dbReference type="EMBL" id="JAACJL010000057">
    <property type="protein sequence ID" value="KAF4611419.1"/>
    <property type="molecule type" value="Genomic_DNA"/>
</dbReference>
<name>A0A8H4QHY4_9AGAR</name>
<protein>
    <recommendedName>
        <fullName evidence="1">DUF6699 domain-containing protein</fullName>
    </recommendedName>
</protein>
<dbReference type="InterPro" id="IPR046522">
    <property type="entry name" value="DUF6699"/>
</dbReference>
<evidence type="ECO:0000313" key="2">
    <source>
        <dbReference type="EMBL" id="KAF4611419.1"/>
    </source>
</evidence>
<evidence type="ECO:0000313" key="3">
    <source>
        <dbReference type="Proteomes" id="UP000521872"/>
    </source>
</evidence>
<keyword evidence="3" id="KW-1185">Reference proteome</keyword>
<dbReference type="Pfam" id="PF20415">
    <property type="entry name" value="DUF6699"/>
    <property type="match status" value="1"/>
</dbReference>
<proteinExistence type="predicted"/>
<comment type="caution">
    <text evidence="2">The sequence shown here is derived from an EMBL/GenBank/DDBJ whole genome shotgun (WGS) entry which is preliminary data.</text>
</comment>
<sequence length="210" mass="23495">MPGKHVHFSEDYMPSPSFSVSTLPSSSGVATPPSLGPGSPYHFTPLPGTAIAHPVVTSKHRYFIPYDLSQSVDDVQSLARYARLPDFVWEEPATQPPTNYMDVRCTRLPWRIIIQPGSGRPYVTLKDLVEQLHRSLQRGVMAGEFEPLPSTMQTRISEAFIFRCKQMPESERRAEHAQGLKRLDFLMGHTTMVGVVSGKEGPNTWMLLVS</sequence>
<accession>A0A8H4QHY4</accession>
<dbReference type="AlphaFoldDB" id="A0A8H4QHY4"/>
<organism evidence="2 3">
    <name type="scientific">Agrocybe pediades</name>
    <dbReference type="NCBI Taxonomy" id="84607"/>
    <lineage>
        <taxon>Eukaryota</taxon>
        <taxon>Fungi</taxon>
        <taxon>Dikarya</taxon>
        <taxon>Basidiomycota</taxon>
        <taxon>Agaricomycotina</taxon>
        <taxon>Agaricomycetes</taxon>
        <taxon>Agaricomycetidae</taxon>
        <taxon>Agaricales</taxon>
        <taxon>Agaricineae</taxon>
        <taxon>Strophariaceae</taxon>
        <taxon>Agrocybe</taxon>
    </lineage>
</organism>
<evidence type="ECO:0000259" key="1">
    <source>
        <dbReference type="Pfam" id="PF20415"/>
    </source>
</evidence>